<proteinExistence type="predicted"/>
<dbReference type="Proteomes" id="UP001189429">
    <property type="component" value="Unassembled WGS sequence"/>
</dbReference>
<name>A0ABN9PGJ0_9DINO</name>
<keyword evidence="2" id="KW-1185">Reference proteome</keyword>
<gene>
    <name evidence="1" type="ORF">PCOR1329_LOCUS2774</name>
</gene>
<accession>A0ABN9PGJ0</accession>
<evidence type="ECO:0000313" key="1">
    <source>
        <dbReference type="EMBL" id="CAK0792058.1"/>
    </source>
</evidence>
<organism evidence="1 2">
    <name type="scientific">Prorocentrum cordatum</name>
    <dbReference type="NCBI Taxonomy" id="2364126"/>
    <lineage>
        <taxon>Eukaryota</taxon>
        <taxon>Sar</taxon>
        <taxon>Alveolata</taxon>
        <taxon>Dinophyceae</taxon>
        <taxon>Prorocentrales</taxon>
        <taxon>Prorocentraceae</taxon>
        <taxon>Prorocentrum</taxon>
    </lineage>
</organism>
<dbReference type="EMBL" id="CAUYUJ010000703">
    <property type="protein sequence ID" value="CAK0792058.1"/>
    <property type="molecule type" value="Genomic_DNA"/>
</dbReference>
<reference evidence="1" key="1">
    <citation type="submission" date="2023-10" db="EMBL/GenBank/DDBJ databases">
        <authorList>
            <person name="Chen Y."/>
            <person name="Shah S."/>
            <person name="Dougan E. K."/>
            <person name="Thang M."/>
            <person name="Chan C."/>
        </authorList>
    </citation>
    <scope>NUCLEOTIDE SEQUENCE [LARGE SCALE GENOMIC DNA]</scope>
</reference>
<evidence type="ECO:0000313" key="2">
    <source>
        <dbReference type="Proteomes" id="UP001189429"/>
    </source>
</evidence>
<sequence length="172" mass="20299">MANEGLTPKITDVRPISNLETMKKQKTHDHQREDHTPVTETATWTIDKFKNELNNDKFKNELNSTALPAWDMNYDEHVYYHMLTIMEACSETHQLHYLAHYTDGNLDHTTFLNIAKQWIHATRKCIVRMADRGYDHFLEGQAQLAMSAKEQGDFFTEWKYTKKLLFFSGRRD</sequence>
<comment type="caution">
    <text evidence="1">The sequence shown here is derived from an EMBL/GenBank/DDBJ whole genome shotgun (WGS) entry which is preliminary data.</text>
</comment>
<protein>
    <submittedName>
        <fullName evidence="1">Uncharacterized protein</fullName>
    </submittedName>
</protein>